<dbReference type="Proteomes" id="UP000472267">
    <property type="component" value="Chromosome 20"/>
</dbReference>
<proteinExistence type="predicted"/>
<keyword evidence="2" id="KW-1185">Reference proteome</keyword>
<dbReference type="Ensembl" id="ENSSFAT00005003106.1">
    <property type="protein sequence ID" value="ENSSFAP00005002878.1"/>
    <property type="gene ID" value="ENSSFAG00005002010.1"/>
</dbReference>
<reference evidence="1" key="3">
    <citation type="submission" date="2025-09" db="UniProtKB">
        <authorList>
            <consortium name="Ensembl"/>
        </authorList>
    </citation>
    <scope>IDENTIFICATION</scope>
</reference>
<evidence type="ECO:0000313" key="2">
    <source>
        <dbReference type="Proteomes" id="UP000472267"/>
    </source>
</evidence>
<name>A0A672F9L3_SALFA</name>
<dbReference type="AlphaFoldDB" id="A0A672F9L3"/>
<protein>
    <submittedName>
        <fullName evidence="1">Tumor protein p63-regulated gene 1-like protein</fullName>
    </submittedName>
</protein>
<accession>A0A672F9L3</accession>
<gene>
    <name evidence="1" type="primary">tprg1l</name>
</gene>
<reference evidence="1" key="1">
    <citation type="submission" date="2019-06" db="EMBL/GenBank/DDBJ databases">
        <authorList>
            <consortium name="Wellcome Sanger Institute Data Sharing"/>
        </authorList>
    </citation>
    <scope>NUCLEOTIDE SEQUENCE [LARGE SCALE GENOMIC DNA]</scope>
</reference>
<sequence length="190" mass="20902">MTFRGSHCGLLRGQDWNRGQREGLLPLHPHYQNTVGARWERLASQEDVFPSDGPPQRLSSAMLQLNDTVEPESPGAAVLHPAEAEEGVEVAFTPPEAERSLGHGASVACCPPLQTLTPFHVHNPTMQAKVKDYFVFRDSQGFSSEDSCFEPPASSRAKLTMLENPSACPFLFSFSIPSPQLEYVAESCQF</sequence>
<evidence type="ECO:0000313" key="1">
    <source>
        <dbReference type="Ensembl" id="ENSSFAP00005002878.1"/>
    </source>
</evidence>
<organism evidence="1 2">
    <name type="scientific">Salarias fasciatus</name>
    <name type="common">Jewelled blenny</name>
    <name type="synonym">Blennius fasciatus</name>
    <dbReference type="NCBI Taxonomy" id="181472"/>
    <lineage>
        <taxon>Eukaryota</taxon>
        <taxon>Metazoa</taxon>
        <taxon>Chordata</taxon>
        <taxon>Craniata</taxon>
        <taxon>Vertebrata</taxon>
        <taxon>Euteleostomi</taxon>
        <taxon>Actinopterygii</taxon>
        <taxon>Neopterygii</taxon>
        <taxon>Teleostei</taxon>
        <taxon>Neoteleostei</taxon>
        <taxon>Acanthomorphata</taxon>
        <taxon>Ovalentaria</taxon>
        <taxon>Blenniimorphae</taxon>
        <taxon>Blenniiformes</taxon>
        <taxon>Blennioidei</taxon>
        <taxon>Blenniidae</taxon>
        <taxon>Salariinae</taxon>
        <taxon>Salarias</taxon>
    </lineage>
</organism>
<reference evidence="1" key="2">
    <citation type="submission" date="2025-08" db="UniProtKB">
        <authorList>
            <consortium name="Ensembl"/>
        </authorList>
    </citation>
    <scope>IDENTIFICATION</scope>
</reference>